<evidence type="ECO:0000256" key="1">
    <source>
        <dbReference type="ARBA" id="ARBA00009778"/>
    </source>
</evidence>
<evidence type="ECO:0000256" key="3">
    <source>
        <dbReference type="SAM" id="Coils"/>
    </source>
</evidence>
<keyword evidence="6" id="KW-1185">Reference proteome</keyword>
<feature type="region of interest" description="Disordered" evidence="4">
    <location>
        <begin position="44"/>
        <end position="75"/>
    </location>
</feature>
<dbReference type="AlphaFoldDB" id="A0A5A7QJD3"/>
<keyword evidence="2 3" id="KW-0175">Coiled coil</keyword>
<dbReference type="InterPro" id="IPR029688">
    <property type="entry name" value="ICR"/>
</dbReference>
<organism evidence="5 6">
    <name type="scientific">Striga asiatica</name>
    <name type="common">Asiatic witchweed</name>
    <name type="synonym">Buchnera asiatica</name>
    <dbReference type="NCBI Taxonomy" id="4170"/>
    <lineage>
        <taxon>Eukaryota</taxon>
        <taxon>Viridiplantae</taxon>
        <taxon>Streptophyta</taxon>
        <taxon>Embryophyta</taxon>
        <taxon>Tracheophyta</taxon>
        <taxon>Spermatophyta</taxon>
        <taxon>Magnoliopsida</taxon>
        <taxon>eudicotyledons</taxon>
        <taxon>Gunneridae</taxon>
        <taxon>Pentapetalae</taxon>
        <taxon>asterids</taxon>
        <taxon>lamiids</taxon>
        <taxon>Lamiales</taxon>
        <taxon>Orobanchaceae</taxon>
        <taxon>Buchnereae</taxon>
        <taxon>Striga</taxon>
    </lineage>
</organism>
<accession>A0A5A7QJD3</accession>
<feature type="coiled-coil region" evidence="3">
    <location>
        <begin position="10"/>
        <end position="37"/>
    </location>
</feature>
<feature type="coiled-coil region" evidence="3">
    <location>
        <begin position="117"/>
        <end position="214"/>
    </location>
</feature>
<dbReference type="PANTHER" id="PTHR34224">
    <property type="entry name" value="INTERACTOR OF CONSTITUTIVE ACTIVE ROPS 2, CHLOROPLASTIC-RELATED"/>
    <property type="match status" value="1"/>
</dbReference>
<feature type="region of interest" description="Disordered" evidence="4">
    <location>
        <begin position="87"/>
        <end position="114"/>
    </location>
</feature>
<evidence type="ECO:0000256" key="2">
    <source>
        <dbReference type="ARBA" id="ARBA00023054"/>
    </source>
</evidence>
<dbReference type="EMBL" id="BKCP01007181">
    <property type="protein sequence ID" value="GER45096.1"/>
    <property type="molecule type" value="Genomic_DNA"/>
</dbReference>
<comment type="caution">
    <text evidence="5">The sequence shown here is derived from an EMBL/GenBank/DDBJ whole genome shotgun (WGS) entry which is preliminary data.</text>
</comment>
<feature type="compositionally biased region" description="Basic and acidic residues" evidence="4">
    <location>
        <begin position="44"/>
        <end position="65"/>
    </location>
</feature>
<dbReference type="Proteomes" id="UP000325081">
    <property type="component" value="Unassembled WGS sequence"/>
</dbReference>
<reference evidence="5" key="1">
    <citation type="journal article" date="2019" name="Curr. Biol.">
        <title>Genome Sequence of Striga asiatica Provides Insight into the Evolution of Plant Parasitism.</title>
        <authorList>
            <person name="Yoshida S."/>
            <person name="Kim S."/>
            <person name="Wafula E.K."/>
            <person name="Tanskanen J."/>
            <person name="Kim Y."/>
            <person name="Honaas L."/>
            <person name="Yang Z."/>
            <person name="Spallek T."/>
            <person name="Conn C.E."/>
            <person name="Ichihashi Y."/>
            <person name="Cheong K."/>
            <person name="Cui S."/>
            <person name="Der J.P."/>
            <person name="Gundlach H."/>
            <person name="Jiao Y."/>
            <person name="Hori C."/>
            <person name="Ishida J.K."/>
            <person name="Kasahara H."/>
            <person name="Kiba T."/>
            <person name="Kim M."/>
            <person name="Koo N."/>
            <person name="Laohavisit A."/>
            <person name="Lee Y."/>
            <person name="Lumba S."/>
            <person name="Mccourt P."/>
            <person name="Mortimer J.C."/>
            <person name="Mutuku J.M."/>
            <person name="Nomura T."/>
            <person name="Sasaki-sekimoto Y."/>
            <person name="Seto Y."/>
            <person name="Wang Y."/>
            <person name="Wakatake T."/>
            <person name="Sakakibara H."/>
            <person name="Demura T."/>
            <person name="Yamaguchi S."/>
            <person name="Yoneyama K."/>
            <person name="Manabe R."/>
            <person name="Nelson D.C."/>
            <person name="Schulman A.H."/>
            <person name="Timko M.P."/>
            <person name="Depamphilis C.W."/>
            <person name="Choi D."/>
            <person name="Shirasu K."/>
        </authorList>
    </citation>
    <scope>NUCLEOTIDE SEQUENCE [LARGE SCALE GENOMIC DNA]</scope>
    <source>
        <strain evidence="5">UVA1</strain>
    </source>
</reference>
<dbReference type="PANTHER" id="PTHR34224:SF2">
    <property type="entry name" value="INTERACTOR OF CONSTITUTIVE ACTIVE ROPS 4"/>
    <property type="match status" value="1"/>
</dbReference>
<protein>
    <submittedName>
        <fullName evidence="5">Interactor of constitutive active rops 1</fullName>
    </submittedName>
</protein>
<comment type="similarity">
    <text evidence="1">Belongs to the ICR family.</text>
</comment>
<sequence length="292" mass="33047">MTSQPNTVNKKKLGSRIADLESQLGQAQDELKCLKYQLLPIDPTKKSAHEQLDQKQPKKSPEKKTTPPPMDVYEVPVQNVAVELKMEPPGQEKEELKPKPMNPLPNELALSEDDDELNKVKAKLDERDKELEILREENENMKTRLLEKSLMISWAESEIEELTLKVSKFEQELEKSKTGAARMAERLEAAEKGKEELENEMKRVLVQSEQWRKAADEAANILAGESLETDGRRMMISNRCGSMNKQHYENAGFFGSPGFVDEADEGFGSGKKKGSSGIRMFVGDLWKKKGQK</sequence>
<evidence type="ECO:0000313" key="6">
    <source>
        <dbReference type="Proteomes" id="UP000325081"/>
    </source>
</evidence>
<dbReference type="OrthoDB" id="782896at2759"/>
<feature type="compositionally biased region" description="Basic and acidic residues" evidence="4">
    <location>
        <begin position="87"/>
        <end position="98"/>
    </location>
</feature>
<gene>
    <name evidence="5" type="ORF">STAS_22013</name>
</gene>
<name>A0A5A7QJD3_STRAF</name>
<evidence type="ECO:0000256" key="4">
    <source>
        <dbReference type="SAM" id="MobiDB-lite"/>
    </source>
</evidence>
<evidence type="ECO:0000313" key="5">
    <source>
        <dbReference type="EMBL" id="GER45096.1"/>
    </source>
</evidence>
<proteinExistence type="inferred from homology"/>